<dbReference type="PANTHER" id="PTHR28173">
    <property type="entry name" value="RIBONUCLEASES P/MRP PROTEIN SUBUNIT POP8"/>
    <property type="match status" value="1"/>
</dbReference>
<dbReference type="GO" id="GO:0005655">
    <property type="term" value="C:nucleolar ribonuclease P complex"/>
    <property type="evidence" value="ECO:0007669"/>
    <property type="project" value="InterPro"/>
</dbReference>
<dbReference type="GO" id="GO:0004526">
    <property type="term" value="F:ribonuclease P activity"/>
    <property type="evidence" value="ECO:0007669"/>
    <property type="project" value="TreeGrafter"/>
</dbReference>
<proteinExistence type="predicted"/>
<dbReference type="Pfam" id="PF20976">
    <property type="entry name" value="Pop8"/>
    <property type="match status" value="1"/>
</dbReference>
<keyword evidence="4" id="KW-1185">Reference proteome</keyword>
<sequence>MANEPSDEQAISPSVEHESGDPLNRPLAKLLFRHLAFSNPLSDEQSVYAALGVEVVEEELVLPAELASEVAGVLVDTELEELETLVEVGIPKVLEMLEELEALVELKILEELRVEVFFSAEVEVTDDADEALSDVLEKLSEVLELTEVAEEVELAPWLSVNTLFIASAGRAGGRQSQVQLDVLVRRRVGSEVGPGVPVELLVDVAIVVVELDKSKVNVGIGKHITRGGIRVDTLRSSRYVVVFGRVLPIVFSQFCCESSVTGGVIVFNIKVKTIYNCVAKWTLVSVSSSKHVPKSAGKLLGNRIGAEAVATAGSSERKCHQQLAALEQLSLFGVVKDHVTQQKHVERFMALRQFLHQFFDVVAPDVALGSAISRFVPSVETFPALDAITWKSLIYKSLSRLHGIMGTAVHYDILKLENERVYIRVPADETQLLSSALTANAPDLSLLDVDQSTAIFNILATGPTLMAIAGPDRFSWCKE</sequence>
<evidence type="ECO:0000259" key="2">
    <source>
        <dbReference type="Pfam" id="PF20976"/>
    </source>
</evidence>
<dbReference type="InterPro" id="IPR049128">
    <property type="entry name" value="Pop8-like_dom"/>
</dbReference>
<organism evidence="3 4">
    <name type="scientific">Ogataea polymorpha</name>
    <dbReference type="NCBI Taxonomy" id="460523"/>
    <lineage>
        <taxon>Eukaryota</taxon>
        <taxon>Fungi</taxon>
        <taxon>Dikarya</taxon>
        <taxon>Ascomycota</taxon>
        <taxon>Saccharomycotina</taxon>
        <taxon>Pichiomycetes</taxon>
        <taxon>Pichiales</taxon>
        <taxon>Pichiaceae</taxon>
        <taxon>Ogataea</taxon>
    </lineage>
</organism>
<dbReference type="AlphaFoldDB" id="A0A9P8PR30"/>
<gene>
    <name evidence="3" type="ORF">OGATHE_001348</name>
</gene>
<accession>A0A9P8PR30</accession>
<dbReference type="GO" id="GO:0000171">
    <property type="term" value="F:ribonuclease MRP activity"/>
    <property type="evidence" value="ECO:0007669"/>
    <property type="project" value="TreeGrafter"/>
</dbReference>
<name>A0A9P8PR30_9ASCO</name>
<evidence type="ECO:0000256" key="1">
    <source>
        <dbReference type="SAM" id="MobiDB-lite"/>
    </source>
</evidence>
<dbReference type="EMBL" id="JAEUBD010000146">
    <property type="protein sequence ID" value="KAH3676858.1"/>
    <property type="molecule type" value="Genomic_DNA"/>
</dbReference>
<reference evidence="3" key="1">
    <citation type="journal article" date="2021" name="Open Biol.">
        <title>Shared evolutionary footprints suggest mitochondrial oxidative damage underlies multiple complex I losses in fungi.</title>
        <authorList>
            <person name="Schikora-Tamarit M.A."/>
            <person name="Marcet-Houben M."/>
            <person name="Nosek J."/>
            <person name="Gabaldon T."/>
        </authorList>
    </citation>
    <scope>NUCLEOTIDE SEQUENCE</scope>
    <source>
        <strain evidence="3">NCAIM Y.01608</strain>
    </source>
</reference>
<evidence type="ECO:0000313" key="4">
    <source>
        <dbReference type="Proteomes" id="UP000788993"/>
    </source>
</evidence>
<feature type="region of interest" description="Disordered" evidence="1">
    <location>
        <begin position="1"/>
        <end position="22"/>
    </location>
</feature>
<dbReference type="GO" id="GO:0000172">
    <property type="term" value="C:ribonuclease MRP complex"/>
    <property type="evidence" value="ECO:0007669"/>
    <property type="project" value="InterPro"/>
</dbReference>
<dbReference type="InterPro" id="IPR020347">
    <property type="entry name" value="Pop8"/>
</dbReference>
<feature type="domain" description="Ribonucleases P/MRP subunit Pop8-like" evidence="2">
    <location>
        <begin position="382"/>
        <end position="438"/>
    </location>
</feature>
<dbReference type="PANTHER" id="PTHR28173:SF1">
    <property type="entry name" value="RIBONUCLEASES P_MRP PROTEIN SUBUNIT POP8"/>
    <property type="match status" value="1"/>
</dbReference>
<protein>
    <recommendedName>
        <fullName evidence="2">Ribonucleases P/MRP subunit Pop8-like domain-containing protein</fullName>
    </recommendedName>
</protein>
<dbReference type="Proteomes" id="UP000788993">
    <property type="component" value="Unassembled WGS sequence"/>
</dbReference>
<evidence type="ECO:0000313" key="3">
    <source>
        <dbReference type="EMBL" id="KAH3676858.1"/>
    </source>
</evidence>
<reference evidence="3" key="2">
    <citation type="submission" date="2021-01" db="EMBL/GenBank/DDBJ databases">
        <authorList>
            <person name="Schikora-Tamarit M.A."/>
        </authorList>
    </citation>
    <scope>NUCLEOTIDE SEQUENCE</scope>
    <source>
        <strain evidence="3">NCAIM Y.01608</strain>
    </source>
</reference>
<dbReference type="GO" id="GO:0008033">
    <property type="term" value="P:tRNA processing"/>
    <property type="evidence" value="ECO:0007669"/>
    <property type="project" value="InterPro"/>
</dbReference>
<dbReference type="GO" id="GO:0034965">
    <property type="term" value="P:intronic box C/D snoRNA processing"/>
    <property type="evidence" value="ECO:0007669"/>
    <property type="project" value="TreeGrafter"/>
</dbReference>
<comment type="caution">
    <text evidence="3">The sequence shown here is derived from an EMBL/GenBank/DDBJ whole genome shotgun (WGS) entry which is preliminary data.</text>
</comment>
<dbReference type="GO" id="GO:0000294">
    <property type="term" value="P:nuclear-transcribed mRNA catabolic process, RNase MRP-dependent"/>
    <property type="evidence" value="ECO:0007669"/>
    <property type="project" value="TreeGrafter"/>
</dbReference>